<evidence type="ECO:0000313" key="3">
    <source>
        <dbReference type="EMBL" id="MCM2576388.1"/>
    </source>
</evidence>
<feature type="region of interest" description="Disordered" evidence="1">
    <location>
        <begin position="54"/>
        <end position="120"/>
    </location>
</feature>
<accession>A0ABT0X1F7</accession>
<feature type="transmembrane region" description="Helical" evidence="2">
    <location>
        <begin position="34"/>
        <end position="54"/>
    </location>
</feature>
<dbReference type="EMBL" id="JAMQGM010000008">
    <property type="protein sequence ID" value="MCM2576388.1"/>
    <property type="molecule type" value="Genomic_DNA"/>
</dbReference>
<keyword evidence="2" id="KW-0812">Transmembrane</keyword>
<feature type="region of interest" description="Disordered" evidence="1">
    <location>
        <begin position="179"/>
        <end position="233"/>
    </location>
</feature>
<reference evidence="3" key="1">
    <citation type="journal article" date="2023" name="Int. J. Syst. Evol. Microbiol.">
        <title>Streptomyces meridianus sp. nov. isolated from brackish water of the Tagus estuary in Alcochete, Portugal.</title>
        <authorList>
            <person name="Santos J.D.N."/>
            <person name="Klimek D."/>
            <person name="Calusinska M."/>
            <person name="Lobo Da Cunha A."/>
            <person name="Catita J."/>
            <person name="Goncalves H."/>
            <person name="Gonzalez I."/>
            <person name="Reyes F."/>
            <person name="Lage O.M."/>
        </authorList>
    </citation>
    <scope>NUCLEOTIDE SEQUENCE</scope>
    <source>
        <strain evidence="3">MTZ3.1</strain>
    </source>
</reference>
<name>A0ABT0X1F7_9ACTN</name>
<feature type="compositionally biased region" description="Basic and acidic residues" evidence="1">
    <location>
        <begin position="1"/>
        <end position="13"/>
    </location>
</feature>
<feature type="region of interest" description="Disordered" evidence="1">
    <location>
        <begin position="1"/>
        <end position="33"/>
    </location>
</feature>
<evidence type="ECO:0000313" key="4">
    <source>
        <dbReference type="Proteomes" id="UP001167160"/>
    </source>
</evidence>
<evidence type="ECO:0008006" key="5">
    <source>
        <dbReference type="Google" id="ProtNLM"/>
    </source>
</evidence>
<dbReference type="Proteomes" id="UP001167160">
    <property type="component" value="Unassembled WGS sequence"/>
</dbReference>
<evidence type="ECO:0000256" key="1">
    <source>
        <dbReference type="SAM" id="MobiDB-lite"/>
    </source>
</evidence>
<proteinExistence type="predicted"/>
<evidence type="ECO:0000256" key="2">
    <source>
        <dbReference type="SAM" id="Phobius"/>
    </source>
</evidence>
<keyword evidence="4" id="KW-1185">Reference proteome</keyword>
<feature type="region of interest" description="Disordered" evidence="1">
    <location>
        <begin position="142"/>
        <end position="166"/>
    </location>
</feature>
<gene>
    <name evidence="3" type="ORF">M1E25_03295</name>
</gene>
<organism evidence="3 4">
    <name type="scientific">Streptomyces meridianus</name>
    <dbReference type="NCBI Taxonomy" id="2938945"/>
    <lineage>
        <taxon>Bacteria</taxon>
        <taxon>Bacillati</taxon>
        <taxon>Actinomycetota</taxon>
        <taxon>Actinomycetes</taxon>
        <taxon>Kitasatosporales</taxon>
        <taxon>Streptomycetaceae</taxon>
        <taxon>Streptomyces</taxon>
    </lineage>
</organism>
<keyword evidence="2" id="KW-1133">Transmembrane helix</keyword>
<feature type="region of interest" description="Disordered" evidence="1">
    <location>
        <begin position="406"/>
        <end position="430"/>
    </location>
</feature>
<protein>
    <recommendedName>
        <fullName evidence="5">Large membrane protein</fullName>
    </recommendedName>
</protein>
<dbReference type="RefSeq" id="WP_251409218.1">
    <property type="nucleotide sequence ID" value="NZ_JAMQGM010000008.1"/>
</dbReference>
<sequence>MSSEKAPEGKPEELPADSRAAMDAEPPRRRRSSLVVVSVAAAVLVAGGGGAYWASTSSHDVGSAGADGGPPPLQLDGYGQQESSDARDSGIAPGEPNPGGPAFRATGPLPEGPGSAKVYHPAAEVTRADVERLAEALDLAGKPELTGGSWKVGGKDASGPVLTVNSKTPGIWTYTRHAVGGCSEPSKSGPKGSEGDGAPSRCPAPGEIRSEPSDGSVKPVSEQEAERVATPVLEAAGVGDAEVDASRTAGAVRTVSADPKVDGLPTYGLTTGLQVGADGNVVSGNGRLGELRAGPEYPVNNAEETLKRLNESRGGGKVGIGGCASAMPDAAVASGKTPKADPCASEGKQNEREPAKVRKATFGLAAQFVEGKQALVPSWLFEVELPGATGPQATFTVTHPAVKPQYIARPDQGGEQRGGEQGTKPGAGMPDVTSYSAEGRELTVGFWGGVCDDYRITADESGDAVKVKVTGEPKKPGQNCIKVAKKLEEKVTLDKPLGDRKVVDARTGKGIGKR</sequence>
<feature type="region of interest" description="Disordered" evidence="1">
    <location>
        <begin position="333"/>
        <end position="355"/>
    </location>
</feature>
<comment type="caution">
    <text evidence="3">The sequence shown here is derived from an EMBL/GenBank/DDBJ whole genome shotgun (WGS) entry which is preliminary data.</text>
</comment>
<keyword evidence="2" id="KW-0472">Membrane</keyword>